<evidence type="ECO:0000313" key="3">
    <source>
        <dbReference type="Proteomes" id="UP000837857"/>
    </source>
</evidence>
<reference evidence="2" key="1">
    <citation type="submission" date="2022-03" db="EMBL/GenBank/DDBJ databases">
        <authorList>
            <person name="Martin H S."/>
        </authorList>
    </citation>
    <scope>NUCLEOTIDE SEQUENCE</scope>
</reference>
<sequence>MNTWLDTRHACAFLKIALSTGYPSVCHFAAVQYPLNETATGPPQPRRPAKITFAPLPPSRHRGTGSDTFPAGVCSPAERSRGGVVARARIDRHSAPPARIRIRGSPSVQPLANLLHQKTFALTVDLTLHTPCNRLQFAFKLEASSGRPSP</sequence>
<dbReference type="Proteomes" id="UP000837857">
    <property type="component" value="Chromosome 4"/>
</dbReference>
<evidence type="ECO:0000313" key="2">
    <source>
        <dbReference type="EMBL" id="CAH2067188.1"/>
    </source>
</evidence>
<name>A0ABN8IUP3_9NEOP</name>
<feature type="region of interest" description="Disordered" evidence="1">
    <location>
        <begin position="39"/>
        <end position="76"/>
    </location>
</feature>
<accession>A0ABN8IUP3</accession>
<dbReference type="EMBL" id="OW152816">
    <property type="protein sequence ID" value="CAH2067188.1"/>
    <property type="molecule type" value="Genomic_DNA"/>
</dbReference>
<keyword evidence="3" id="KW-1185">Reference proteome</keyword>
<feature type="non-terminal residue" evidence="2">
    <location>
        <position position="1"/>
    </location>
</feature>
<organism evidence="2 3">
    <name type="scientific">Iphiclides podalirius</name>
    <name type="common">scarce swallowtail</name>
    <dbReference type="NCBI Taxonomy" id="110791"/>
    <lineage>
        <taxon>Eukaryota</taxon>
        <taxon>Metazoa</taxon>
        <taxon>Ecdysozoa</taxon>
        <taxon>Arthropoda</taxon>
        <taxon>Hexapoda</taxon>
        <taxon>Insecta</taxon>
        <taxon>Pterygota</taxon>
        <taxon>Neoptera</taxon>
        <taxon>Endopterygota</taxon>
        <taxon>Lepidoptera</taxon>
        <taxon>Glossata</taxon>
        <taxon>Ditrysia</taxon>
        <taxon>Papilionoidea</taxon>
        <taxon>Papilionidae</taxon>
        <taxon>Papilioninae</taxon>
        <taxon>Iphiclides</taxon>
    </lineage>
</organism>
<evidence type="ECO:0000256" key="1">
    <source>
        <dbReference type="SAM" id="MobiDB-lite"/>
    </source>
</evidence>
<gene>
    <name evidence="2" type="ORF">IPOD504_LOCUS13766</name>
</gene>
<protein>
    <submittedName>
        <fullName evidence="2">Uncharacterized protein</fullName>
    </submittedName>
</protein>
<proteinExistence type="predicted"/>